<gene>
    <name evidence="1" type="ORF">C4N19_09945</name>
</gene>
<sequence>MGIFIRDIKDLIPRNKTISLGIRFITIREPTVKDWLYLNSIDFEKMEIREICNIYIKTLSDDIVEVEKLTTIELVTVLQECFKMMSRNENTGEKESKESSDDIYINMSYRIAKFCKNTSTSLNEAMNTNFFIFNSILEGIKALEAEESLNLSAIVDNHINLNSKDKGKYTKLLNGYKEDFKNNGVKVVRGIDFFNIKKLQAMTKGGAL</sequence>
<dbReference type="Proteomes" id="UP000240258">
    <property type="component" value="Chromosome"/>
</dbReference>
<keyword evidence="2" id="KW-1185">Reference proteome</keyword>
<reference evidence="2" key="1">
    <citation type="journal article" date="2018" name="MSphere">
        <title>Fusobacterium Genomics Using MinION and Illumina Sequencing Enables Genome Completion and Correction.</title>
        <authorList>
            <person name="Todd S.M."/>
            <person name="Settlage R.E."/>
            <person name="Lahmers K.K."/>
            <person name="Slade D.J."/>
        </authorList>
    </citation>
    <scope>NUCLEOTIDE SEQUENCE [LARGE SCALE GENOMIC DNA]</scope>
    <source>
        <strain evidence="2">ATCC 9817</strain>
    </source>
</reference>
<name>A0ABM6TY87_FUSMR</name>
<evidence type="ECO:0000313" key="1">
    <source>
        <dbReference type="EMBL" id="AVQ19395.1"/>
    </source>
</evidence>
<protein>
    <submittedName>
        <fullName evidence="1">Uncharacterized protein</fullName>
    </submittedName>
</protein>
<dbReference type="EMBL" id="CP028102">
    <property type="protein sequence ID" value="AVQ19395.1"/>
    <property type="molecule type" value="Genomic_DNA"/>
</dbReference>
<accession>A0ABM6TY87</accession>
<dbReference type="GeneID" id="62763853"/>
<evidence type="ECO:0000313" key="2">
    <source>
        <dbReference type="Proteomes" id="UP000240258"/>
    </source>
</evidence>
<dbReference type="RefSeq" id="WP_005885339.1">
    <property type="nucleotide sequence ID" value="NZ_CP028102.1"/>
</dbReference>
<organism evidence="1 2">
    <name type="scientific">Fusobacterium mortiferum ATCC 9817</name>
    <dbReference type="NCBI Taxonomy" id="469616"/>
    <lineage>
        <taxon>Bacteria</taxon>
        <taxon>Fusobacteriati</taxon>
        <taxon>Fusobacteriota</taxon>
        <taxon>Fusobacteriia</taxon>
        <taxon>Fusobacteriales</taxon>
        <taxon>Fusobacteriaceae</taxon>
        <taxon>Fusobacterium</taxon>
    </lineage>
</organism>
<proteinExistence type="predicted"/>